<evidence type="ECO:0000259" key="16">
    <source>
        <dbReference type="PROSITE" id="PS50113"/>
    </source>
</evidence>
<dbReference type="STRING" id="1804984.AYM40_28100"/>
<dbReference type="Pfam" id="PF00512">
    <property type="entry name" value="HisKA"/>
    <property type="match status" value="1"/>
</dbReference>
<dbReference type="PROSITE" id="PS50112">
    <property type="entry name" value="PAS"/>
    <property type="match status" value="2"/>
</dbReference>
<dbReference type="SUPFAM" id="SSF55785">
    <property type="entry name" value="PYP-like sensor domain (PAS domain)"/>
    <property type="match status" value="2"/>
</dbReference>
<dbReference type="Gene3D" id="3.30.565.10">
    <property type="entry name" value="Histidine kinase-like ATPase, C-terminal domain"/>
    <property type="match status" value="1"/>
</dbReference>
<dbReference type="InterPro" id="IPR036890">
    <property type="entry name" value="HATPase_C_sf"/>
</dbReference>
<evidence type="ECO:0000259" key="15">
    <source>
        <dbReference type="PROSITE" id="PS50112"/>
    </source>
</evidence>
<dbReference type="FunFam" id="3.30.450.20:FF:000088">
    <property type="entry name" value="Sensory transduction histidine kinase"/>
    <property type="match status" value="1"/>
</dbReference>
<gene>
    <name evidence="17" type="ORF">AYM40_28100</name>
</gene>
<dbReference type="InterPro" id="IPR035965">
    <property type="entry name" value="PAS-like_dom_sf"/>
</dbReference>
<dbReference type="CDD" id="cd00130">
    <property type="entry name" value="PAS"/>
    <property type="match status" value="2"/>
</dbReference>
<keyword evidence="8" id="KW-0418">Kinase</keyword>
<dbReference type="GO" id="GO:0006355">
    <property type="term" value="P:regulation of DNA-templated transcription"/>
    <property type="evidence" value="ECO:0007669"/>
    <property type="project" value="InterPro"/>
</dbReference>
<proteinExistence type="predicted"/>
<dbReference type="InterPro" id="IPR003661">
    <property type="entry name" value="HisK_dim/P_dom"/>
</dbReference>
<dbReference type="KEGG" id="buz:AYM40_28100"/>
<evidence type="ECO:0000256" key="4">
    <source>
        <dbReference type="ARBA" id="ARBA00022553"/>
    </source>
</evidence>
<evidence type="ECO:0000259" key="14">
    <source>
        <dbReference type="PROSITE" id="PS50109"/>
    </source>
</evidence>
<dbReference type="GO" id="GO:0005524">
    <property type="term" value="F:ATP binding"/>
    <property type="evidence" value="ECO:0007669"/>
    <property type="project" value="UniProtKB-KW"/>
</dbReference>
<dbReference type="InterPro" id="IPR003594">
    <property type="entry name" value="HATPase_dom"/>
</dbReference>
<keyword evidence="11" id="KW-0902">Two-component regulatory system</keyword>
<feature type="domain" description="Histidine kinase" evidence="14">
    <location>
        <begin position="387"/>
        <end position="603"/>
    </location>
</feature>
<evidence type="ECO:0000256" key="13">
    <source>
        <dbReference type="SAM" id="Phobius"/>
    </source>
</evidence>
<evidence type="ECO:0000256" key="11">
    <source>
        <dbReference type="ARBA" id="ARBA00023012"/>
    </source>
</evidence>
<evidence type="ECO:0000256" key="2">
    <source>
        <dbReference type="ARBA" id="ARBA00004141"/>
    </source>
</evidence>
<dbReference type="InterPro" id="IPR013655">
    <property type="entry name" value="PAS_fold_3"/>
</dbReference>
<feature type="transmembrane region" description="Helical" evidence="13">
    <location>
        <begin position="12"/>
        <end position="33"/>
    </location>
</feature>
<dbReference type="GO" id="GO:0016020">
    <property type="term" value="C:membrane"/>
    <property type="evidence" value="ECO:0007669"/>
    <property type="project" value="UniProtKB-SubCell"/>
</dbReference>
<dbReference type="Proteomes" id="UP000076852">
    <property type="component" value="Chromosome 2"/>
</dbReference>
<feature type="domain" description="PAS" evidence="15">
    <location>
        <begin position="116"/>
        <end position="189"/>
    </location>
</feature>
<dbReference type="PROSITE" id="PS50109">
    <property type="entry name" value="HIS_KIN"/>
    <property type="match status" value="1"/>
</dbReference>
<dbReference type="Gene3D" id="1.20.120.620">
    <property type="entry name" value="Backbone structure of the membrane domain of e. Coli histidine kinase receptor kdpd"/>
    <property type="match status" value="1"/>
</dbReference>
<name>A0A161I308_9BURK</name>
<dbReference type="OrthoDB" id="8872837at2"/>
<dbReference type="PROSITE" id="PS50113">
    <property type="entry name" value="PAC"/>
    <property type="match status" value="2"/>
</dbReference>
<organism evidence="17 18">
    <name type="scientific">Paraburkholderia phytofirmans OLGA172</name>
    <dbReference type="NCBI Taxonomy" id="1417228"/>
    <lineage>
        <taxon>Bacteria</taxon>
        <taxon>Pseudomonadati</taxon>
        <taxon>Pseudomonadota</taxon>
        <taxon>Betaproteobacteria</taxon>
        <taxon>Burkholderiales</taxon>
        <taxon>Burkholderiaceae</taxon>
        <taxon>Paraburkholderia</taxon>
    </lineage>
</organism>
<dbReference type="Gene3D" id="3.30.450.20">
    <property type="entry name" value="PAS domain"/>
    <property type="match status" value="2"/>
</dbReference>
<reference evidence="17 18" key="1">
    <citation type="journal article" date="2016" name="Gene">
        <title>PacBio SMRT assembly of a complex multi-replicon genome reveals chlorocatechol degradative operon in a region of genome plasticity.</title>
        <authorList>
            <person name="Ricker N."/>
            <person name="Shen S.Y."/>
            <person name="Goordial J."/>
            <person name="Jin S."/>
            <person name="Fulthorpe R.R."/>
        </authorList>
    </citation>
    <scope>NUCLEOTIDE SEQUENCE [LARGE SCALE GENOMIC DNA]</scope>
    <source>
        <strain evidence="17 18">OLGA172</strain>
    </source>
</reference>
<evidence type="ECO:0000313" key="17">
    <source>
        <dbReference type="EMBL" id="ANB76133.1"/>
    </source>
</evidence>
<keyword evidence="7" id="KW-0547">Nucleotide-binding</keyword>
<keyword evidence="9" id="KW-0067">ATP-binding</keyword>
<comment type="subcellular location">
    <subcellularLocation>
        <location evidence="2">Membrane</location>
        <topology evidence="2">Multi-pass membrane protein</topology>
    </subcellularLocation>
</comment>
<dbReference type="GO" id="GO:0000155">
    <property type="term" value="F:phosphorelay sensor kinase activity"/>
    <property type="evidence" value="ECO:0007669"/>
    <property type="project" value="InterPro"/>
</dbReference>
<dbReference type="InterPro" id="IPR000014">
    <property type="entry name" value="PAS"/>
</dbReference>
<dbReference type="InterPro" id="IPR036097">
    <property type="entry name" value="HisK_dim/P_sf"/>
</dbReference>
<dbReference type="FunFam" id="3.30.565.10:FF:000042">
    <property type="entry name" value="Two-component sensor histidine kinase KdpD"/>
    <property type="match status" value="1"/>
</dbReference>
<dbReference type="InterPro" id="IPR025201">
    <property type="entry name" value="KdpD_TM"/>
</dbReference>
<evidence type="ECO:0000256" key="12">
    <source>
        <dbReference type="ARBA" id="ARBA00023136"/>
    </source>
</evidence>
<dbReference type="RefSeq" id="WP_082855348.1">
    <property type="nucleotide sequence ID" value="NZ_CP014579.1"/>
</dbReference>
<keyword evidence="18" id="KW-1185">Reference proteome</keyword>
<feature type="domain" description="PAS" evidence="15">
    <location>
        <begin position="267"/>
        <end position="313"/>
    </location>
</feature>
<evidence type="ECO:0000256" key="5">
    <source>
        <dbReference type="ARBA" id="ARBA00022679"/>
    </source>
</evidence>
<dbReference type="Pfam" id="PF08447">
    <property type="entry name" value="PAS_3"/>
    <property type="match status" value="1"/>
</dbReference>
<dbReference type="InterPro" id="IPR005467">
    <property type="entry name" value="His_kinase_dom"/>
</dbReference>
<dbReference type="GO" id="GO:0042802">
    <property type="term" value="F:identical protein binding"/>
    <property type="evidence" value="ECO:0007669"/>
    <property type="project" value="UniProtKB-ARBA"/>
</dbReference>
<keyword evidence="10 13" id="KW-1133">Transmembrane helix</keyword>
<dbReference type="PANTHER" id="PTHR43304:SF1">
    <property type="entry name" value="PAC DOMAIN-CONTAINING PROTEIN"/>
    <property type="match status" value="1"/>
</dbReference>
<evidence type="ECO:0000256" key="10">
    <source>
        <dbReference type="ARBA" id="ARBA00022989"/>
    </source>
</evidence>
<dbReference type="InterPro" id="IPR000700">
    <property type="entry name" value="PAS-assoc_C"/>
</dbReference>
<dbReference type="SMART" id="SM00387">
    <property type="entry name" value="HATPase_c"/>
    <property type="match status" value="1"/>
</dbReference>
<feature type="transmembrane region" description="Helical" evidence="13">
    <location>
        <begin position="42"/>
        <end position="75"/>
    </location>
</feature>
<dbReference type="InterPro" id="IPR052162">
    <property type="entry name" value="Sensor_kinase/Photoreceptor"/>
</dbReference>
<dbReference type="PRINTS" id="PR00344">
    <property type="entry name" value="BCTRLSENSOR"/>
</dbReference>
<evidence type="ECO:0000313" key="18">
    <source>
        <dbReference type="Proteomes" id="UP000076852"/>
    </source>
</evidence>
<dbReference type="SUPFAM" id="SSF47384">
    <property type="entry name" value="Homodimeric domain of signal transducing histidine kinase"/>
    <property type="match status" value="1"/>
</dbReference>
<dbReference type="NCBIfam" id="TIGR00229">
    <property type="entry name" value="sensory_box"/>
    <property type="match status" value="2"/>
</dbReference>
<dbReference type="InterPro" id="IPR038318">
    <property type="entry name" value="KdpD_sf"/>
</dbReference>
<dbReference type="InterPro" id="IPR004358">
    <property type="entry name" value="Sig_transdc_His_kin-like_C"/>
</dbReference>
<dbReference type="Pfam" id="PF13493">
    <property type="entry name" value="DUF4118"/>
    <property type="match status" value="1"/>
</dbReference>
<feature type="domain" description="PAC" evidence="16">
    <location>
        <begin position="186"/>
        <end position="240"/>
    </location>
</feature>
<keyword evidence="5" id="KW-0808">Transferase</keyword>
<keyword evidence="6 13" id="KW-0812">Transmembrane</keyword>
<dbReference type="InterPro" id="IPR013767">
    <property type="entry name" value="PAS_fold"/>
</dbReference>
<evidence type="ECO:0000256" key="8">
    <source>
        <dbReference type="ARBA" id="ARBA00022777"/>
    </source>
</evidence>
<dbReference type="EC" id="2.7.13.3" evidence="3"/>
<evidence type="ECO:0000256" key="6">
    <source>
        <dbReference type="ARBA" id="ARBA00022692"/>
    </source>
</evidence>
<evidence type="ECO:0000256" key="9">
    <source>
        <dbReference type="ARBA" id="ARBA00022840"/>
    </source>
</evidence>
<comment type="catalytic activity">
    <reaction evidence="1">
        <text>ATP + protein L-histidine = ADP + protein N-phospho-L-histidine.</text>
        <dbReference type="EC" id="2.7.13.3"/>
    </reaction>
</comment>
<evidence type="ECO:0000256" key="3">
    <source>
        <dbReference type="ARBA" id="ARBA00012438"/>
    </source>
</evidence>
<dbReference type="CDD" id="cd00082">
    <property type="entry name" value="HisKA"/>
    <property type="match status" value="1"/>
</dbReference>
<evidence type="ECO:0000256" key="7">
    <source>
        <dbReference type="ARBA" id="ARBA00022741"/>
    </source>
</evidence>
<evidence type="ECO:0000256" key="1">
    <source>
        <dbReference type="ARBA" id="ARBA00000085"/>
    </source>
</evidence>
<dbReference type="SUPFAM" id="SSF55874">
    <property type="entry name" value="ATPase domain of HSP90 chaperone/DNA topoisomerase II/histidine kinase"/>
    <property type="match status" value="1"/>
</dbReference>
<dbReference type="AlphaFoldDB" id="A0A161I308"/>
<dbReference type="Gene3D" id="2.10.70.100">
    <property type="match status" value="1"/>
</dbReference>
<sequence length="614" mass="68522">MNADRLARLRYLVMLWISGCIALGAVTWACFALRCGMATTSFIYLMVIVLLSFLDSFVSSTVFSIFCAGCLNYFFTAPLFSFRVAHTQDFLALATFLITSHAITALVRHTRRLGEAQREQARLLDLTHDTILVTDMTRVISYWNRGAEELYGWKREEAIGKVAHQLLQTIFPVALDDINEQLSRTGRWEGELVHTKRDGSKVVVASRWSLQRSESGRPLATLVTNNDISERRRAEDELRRSQAEYLAEAQRLSLTGSFGWRVSNGELFWSDQSFRIFGYDPEITPSREMVLQRTHPDDVARVKQLFEQAATTGRDFDFQHRLLSPDGSIKHLHVVAHAVIDEQGSHKFVGAIQDITAATLADEQLREAQTELARMSRVMALGELSASIAHEVNQPLAAIVTSGAACLRWLGHATPQPDEVRACVQNMMANGKRAGEIVRRIRTLTKRDTPQKMRLGLNEVVTEVASLVQHQVLTHRVKLRVKLACGLPRLAADRIELQQVILNLVINGIQAIDETDDGLRELLIETRQDEDGWVVVAVQDSGPGIKAENVNHLFDPFFTTKSDGMGMGLSICRSIIEAHGGRVWASSHAARGAVFQCSLPALGESDLTEPARCR</sequence>
<protein>
    <recommendedName>
        <fullName evidence="3">histidine kinase</fullName>
        <ecNumber evidence="3">2.7.13.3</ecNumber>
    </recommendedName>
</protein>
<dbReference type="InterPro" id="IPR001610">
    <property type="entry name" value="PAC"/>
</dbReference>
<dbReference type="SMART" id="SM00091">
    <property type="entry name" value="PAS"/>
    <property type="match status" value="2"/>
</dbReference>
<dbReference type="PANTHER" id="PTHR43304">
    <property type="entry name" value="PHYTOCHROME-LIKE PROTEIN CPH1"/>
    <property type="match status" value="1"/>
</dbReference>
<dbReference type="SMART" id="SM00086">
    <property type="entry name" value="PAC"/>
    <property type="match status" value="2"/>
</dbReference>
<dbReference type="Gene3D" id="1.10.287.130">
    <property type="match status" value="1"/>
</dbReference>
<dbReference type="Pfam" id="PF00989">
    <property type="entry name" value="PAS"/>
    <property type="match status" value="1"/>
</dbReference>
<keyword evidence="12 13" id="KW-0472">Membrane</keyword>
<dbReference type="EMBL" id="CP014579">
    <property type="protein sequence ID" value="ANB76133.1"/>
    <property type="molecule type" value="Genomic_DNA"/>
</dbReference>
<dbReference type="Pfam" id="PF02518">
    <property type="entry name" value="HATPase_c"/>
    <property type="match status" value="1"/>
</dbReference>
<keyword evidence="4" id="KW-0597">Phosphoprotein</keyword>
<dbReference type="SMART" id="SM00388">
    <property type="entry name" value="HisKA"/>
    <property type="match status" value="1"/>
</dbReference>
<feature type="domain" description="PAC" evidence="16">
    <location>
        <begin position="316"/>
        <end position="367"/>
    </location>
</feature>
<accession>A0A161I308</accession>